<feature type="domain" description="D-isomer specific 2-hydroxyacid dehydrogenase NAD-binding" evidence="3">
    <location>
        <begin position="120"/>
        <end position="292"/>
    </location>
</feature>
<dbReference type="CDD" id="cd05300">
    <property type="entry name" value="2-Hacid_dh_1"/>
    <property type="match status" value="1"/>
</dbReference>
<dbReference type="RefSeq" id="WP_216878933.1">
    <property type="nucleotide sequence ID" value="NZ_JAERQM010000010.1"/>
</dbReference>
<evidence type="ECO:0000313" key="5">
    <source>
        <dbReference type="Proteomes" id="UP000689967"/>
    </source>
</evidence>
<evidence type="ECO:0000256" key="1">
    <source>
        <dbReference type="ARBA" id="ARBA00023002"/>
    </source>
</evidence>
<evidence type="ECO:0000256" key="2">
    <source>
        <dbReference type="ARBA" id="ARBA00023027"/>
    </source>
</evidence>
<evidence type="ECO:0000313" key="4">
    <source>
        <dbReference type="EMBL" id="MBU8546913.1"/>
    </source>
</evidence>
<dbReference type="Proteomes" id="UP000689967">
    <property type="component" value="Unassembled WGS sequence"/>
</dbReference>
<keyword evidence="1" id="KW-0560">Oxidoreductase</keyword>
<proteinExistence type="predicted"/>
<accession>A0ABS6HG42</accession>
<dbReference type="InterPro" id="IPR006140">
    <property type="entry name" value="D-isomer_DH_NAD-bd"/>
</dbReference>
<keyword evidence="2" id="KW-0520">NAD</keyword>
<sequence length="330" mass="34974">MRIHIQNPHGEKLFPVTEAQVAAALARHPEIGQPDISFADDDAGFDAAIGQAEALLTWTRVVKARFPVGALPGIAPKLKVIACTSAGLDGLAPFGWLPPEVTLLNNRGAHAAKAGEFALMSLLMLASHIPFFGTQQREESWTKRFGSVLAGRTVCIVGLGSIGGTAAKHAKAFGMKVIGVRNSATPHPECHEVVTTAALDQVLPRAEFLLLACPLTPETRGLVDRRRIGLLPAGAKVVNMARGAVWDQDAVCDALEAGALAGVVTDVAVPEPLPPGHRMWRTPGMLVVPHVSSDDPATYNEDTLDILFTNLLAMRAGQPAPNRVDPARGY</sequence>
<dbReference type="Pfam" id="PF02826">
    <property type="entry name" value="2-Hacid_dh_C"/>
    <property type="match status" value="1"/>
</dbReference>
<dbReference type="EMBL" id="JAERQM010000010">
    <property type="protein sequence ID" value="MBU8546913.1"/>
    <property type="molecule type" value="Genomic_DNA"/>
</dbReference>
<dbReference type="PANTHER" id="PTHR43333:SF1">
    <property type="entry name" value="D-ISOMER SPECIFIC 2-HYDROXYACID DEHYDROGENASE NAD-BINDING DOMAIN-CONTAINING PROTEIN"/>
    <property type="match status" value="1"/>
</dbReference>
<comment type="caution">
    <text evidence="4">The sequence shown here is derived from an EMBL/GenBank/DDBJ whole genome shotgun (WGS) entry which is preliminary data.</text>
</comment>
<name>A0ABS6HG42_9PROT</name>
<organism evidence="4 5">
    <name type="scientific">Falsiroseomonas oleicola</name>
    <dbReference type="NCBI Taxonomy" id="2801474"/>
    <lineage>
        <taxon>Bacteria</taxon>
        <taxon>Pseudomonadati</taxon>
        <taxon>Pseudomonadota</taxon>
        <taxon>Alphaproteobacteria</taxon>
        <taxon>Acetobacterales</taxon>
        <taxon>Roseomonadaceae</taxon>
        <taxon>Falsiroseomonas</taxon>
    </lineage>
</organism>
<dbReference type="PANTHER" id="PTHR43333">
    <property type="entry name" value="2-HACID_DH_C DOMAIN-CONTAINING PROTEIN"/>
    <property type="match status" value="1"/>
</dbReference>
<keyword evidence="5" id="KW-1185">Reference proteome</keyword>
<gene>
    <name evidence="4" type="ORF">JJQ90_24550</name>
</gene>
<reference evidence="4 5" key="1">
    <citation type="submission" date="2021-01" db="EMBL/GenBank/DDBJ databases">
        <title>Roseomonas sp. nov, a bacterium isolated from an oil production mixture in Yumen Oilfield.</title>
        <authorList>
            <person name="Wu D."/>
        </authorList>
    </citation>
    <scope>NUCLEOTIDE SEQUENCE [LARGE SCALE GENOMIC DNA]</scope>
    <source>
        <strain evidence="4 5">ROY-5-3</strain>
    </source>
</reference>
<evidence type="ECO:0000259" key="3">
    <source>
        <dbReference type="Pfam" id="PF02826"/>
    </source>
</evidence>
<protein>
    <submittedName>
        <fullName evidence="4">D-2-hydroxyacid dehydrogenase</fullName>
    </submittedName>
</protein>